<protein>
    <recommendedName>
        <fullName evidence="7 14">Ribonuclease HII</fullName>
        <shortName evidence="14">RNase HII</shortName>
        <ecNumber evidence="6 14">3.1.26.4</ecNumber>
    </recommendedName>
</protein>
<dbReference type="FunFam" id="3.30.420.10:FF:000006">
    <property type="entry name" value="Ribonuclease HII"/>
    <property type="match status" value="1"/>
</dbReference>
<evidence type="ECO:0000256" key="14">
    <source>
        <dbReference type="HAMAP-Rule" id="MF_00052"/>
    </source>
</evidence>
<evidence type="ECO:0000256" key="5">
    <source>
        <dbReference type="ARBA" id="ARBA00007383"/>
    </source>
</evidence>
<keyword evidence="9 14" id="KW-0540">Nuclease</keyword>
<dbReference type="NCBIfam" id="NF000594">
    <property type="entry name" value="PRK00015.1-1"/>
    <property type="match status" value="1"/>
</dbReference>
<feature type="binding site" evidence="14 15">
    <location>
        <position position="26"/>
    </location>
    <ligand>
        <name>a divalent metal cation</name>
        <dbReference type="ChEBI" id="CHEBI:60240"/>
    </ligand>
</feature>
<comment type="cofactor">
    <cofactor evidence="14 15">
        <name>Mn(2+)</name>
        <dbReference type="ChEBI" id="CHEBI:29035"/>
    </cofactor>
    <cofactor evidence="14 15">
        <name>Mg(2+)</name>
        <dbReference type="ChEBI" id="CHEBI:18420"/>
    </cofactor>
    <text evidence="14 15">Manganese or magnesium. Binds 1 divalent metal ion per monomer in the absence of substrate. May bind a second metal ion after substrate binding.</text>
</comment>
<evidence type="ECO:0000256" key="15">
    <source>
        <dbReference type="PROSITE-ProRule" id="PRU01319"/>
    </source>
</evidence>
<comment type="subcellular location">
    <subcellularLocation>
        <location evidence="4 14">Cytoplasm</location>
    </subcellularLocation>
</comment>
<comment type="catalytic activity">
    <reaction evidence="1 14 15 16">
        <text>Endonucleolytic cleavage to 5'-phosphomonoester.</text>
        <dbReference type="EC" id="3.1.26.4"/>
    </reaction>
</comment>
<keyword evidence="12 14" id="KW-0378">Hydrolase</keyword>
<feature type="binding site" evidence="14 15">
    <location>
        <position position="118"/>
    </location>
    <ligand>
        <name>a divalent metal cation</name>
        <dbReference type="ChEBI" id="CHEBI:60240"/>
    </ligand>
</feature>
<evidence type="ECO:0000256" key="6">
    <source>
        <dbReference type="ARBA" id="ARBA00012180"/>
    </source>
</evidence>
<dbReference type="InterPro" id="IPR022898">
    <property type="entry name" value="RNase_HII"/>
</dbReference>
<evidence type="ECO:0000256" key="7">
    <source>
        <dbReference type="ARBA" id="ARBA00019179"/>
    </source>
</evidence>
<dbReference type="Proteomes" id="UP000823915">
    <property type="component" value="Unassembled WGS sequence"/>
</dbReference>
<dbReference type="GO" id="GO:0032299">
    <property type="term" value="C:ribonuclease H2 complex"/>
    <property type="evidence" value="ECO:0007669"/>
    <property type="project" value="TreeGrafter"/>
</dbReference>
<dbReference type="HAMAP" id="MF_00052_B">
    <property type="entry name" value="RNase_HII_B"/>
    <property type="match status" value="1"/>
</dbReference>
<evidence type="ECO:0000256" key="3">
    <source>
        <dbReference type="ARBA" id="ARBA00004065"/>
    </source>
</evidence>
<dbReference type="InterPro" id="IPR036397">
    <property type="entry name" value="RNaseH_sf"/>
</dbReference>
<dbReference type="Gene3D" id="3.30.420.10">
    <property type="entry name" value="Ribonuclease H-like superfamily/Ribonuclease H"/>
    <property type="match status" value="1"/>
</dbReference>
<feature type="binding site" evidence="14 15">
    <location>
        <position position="27"/>
    </location>
    <ligand>
        <name>a divalent metal cation</name>
        <dbReference type="ChEBI" id="CHEBI:60240"/>
    </ligand>
</feature>
<evidence type="ECO:0000256" key="4">
    <source>
        <dbReference type="ARBA" id="ARBA00004496"/>
    </source>
</evidence>
<dbReference type="PANTHER" id="PTHR10954:SF18">
    <property type="entry name" value="RIBONUCLEASE HII"/>
    <property type="match status" value="1"/>
</dbReference>
<gene>
    <name evidence="14" type="primary">rnhB</name>
    <name evidence="18" type="ORF">H9838_08995</name>
</gene>
<dbReference type="Pfam" id="PF01351">
    <property type="entry name" value="RNase_HII"/>
    <property type="match status" value="1"/>
</dbReference>
<comment type="caution">
    <text evidence="18">The sequence shown here is derived from an EMBL/GenBank/DDBJ whole genome shotgun (WGS) entry which is preliminary data.</text>
</comment>
<reference evidence="18" key="1">
    <citation type="journal article" date="2021" name="PeerJ">
        <title>Extensive microbial diversity within the chicken gut microbiome revealed by metagenomics and culture.</title>
        <authorList>
            <person name="Gilroy R."/>
            <person name="Ravi A."/>
            <person name="Getino M."/>
            <person name="Pursley I."/>
            <person name="Horton D.L."/>
            <person name="Alikhan N.F."/>
            <person name="Baker D."/>
            <person name="Gharbi K."/>
            <person name="Hall N."/>
            <person name="Watson M."/>
            <person name="Adriaenssens E.M."/>
            <person name="Foster-Nyarko E."/>
            <person name="Jarju S."/>
            <person name="Secka A."/>
            <person name="Antonio M."/>
            <person name="Oren A."/>
            <person name="Chaudhuri R.R."/>
            <person name="La Ragione R."/>
            <person name="Hildebrand F."/>
            <person name="Pallen M.J."/>
        </authorList>
    </citation>
    <scope>NUCLEOTIDE SEQUENCE</scope>
    <source>
        <strain evidence="18">1282</strain>
    </source>
</reference>
<evidence type="ECO:0000313" key="18">
    <source>
        <dbReference type="EMBL" id="HIY27292.1"/>
    </source>
</evidence>
<evidence type="ECO:0000313" key="19">
    <source>
        <dbReference type="Proteomes" id="UP000823915"/>
    </source>
</evidence>
<dbReference type="PROSITE" id="PS51975">
    <property type="entry name" value="RNASE_H_2"/>
    <property type="match status" value="1"/>
</dbReference>
<comment type="function">
    <text evidence="3 14 16">Endonuclease that specifically degrades the RNA of RNA-DNA hybrids.</text>
</comment>
<accession>A0A9D1YEN3</accession>
<dbReference type="NCBIfam" id="NF000595">
    <property type="entry name" value="PRK00015.1-3"/>
    <property type="match status" value="1"/>
</dbReference>
<evidence type="ECO:0000259" key="17">
    <source>
        <dbReference type="PROSITE" id="PS51975"/>
    </source>
</evidence>
<dbReference type="EC" id="3.1.26.4" evidence="6 14"/>
<evidence type="ECO:0000256" key="16">
    <source>
        <dbReference type="RuleBase" id="RU003515"/>
    </source>
</evidence>
<dbReference type="GO" id="GO:0003723">
    <property type="term" value="F:RNA binding"/>
    <property type="evidence" value="ECO:0007669"/>
    <property type="project" value="UniProtKB-UniRule"/>
</dbReference>
<evidence type="ECO:0000256" key="2">
    <source>
        <dbReference type="ARBA" id="ARBA00001946"/>
    </source>
</evidence>
<comment type="cofactor">
    <cofactor evidence="2">
        <name>Mg(2+)</name>
        <dbReference type="ChEBI" id="CHEBI:18420"/>
    </cofactor>
</comment>
<dbReference type="GO" id="GO:0006298">
    <property type="term" value="P:mismatch repair"/>
    <property type="evidence" value="ECO:0007669"/>
    <property type="project" value="TreeGrafter"/>
</dbReference>
<dbReference type="InterPro" id="IPR024567">
    <property type="entry name" value="RNase_HII/HIII_dom"/>
</dbReference>
<dbReference type="PANTHER" id="PTHR10954">
    <property type="entry name" value="RIBONUCLEASE H2 SUBUNIT A"/>
    <property type="match status" value="1"/>
</dbReference>
<organism evidence="18 19">
    <name type="scientific">Candidatus Acutalibacter pullistercoris</name>
    <dbReference type="NCBI Taxonomy" id="2838418"/>
    <lineage>
        <taxon>Bacteria</taxon>
        <taxon>Bacillati</taxon>
        <taxon>Bacillota</taxon>
        <taxon>Clostridia</taxon>
        <taxon>Eubacteriales</taxon>
        <taxon>Acutalibacteraceae</taxon>
        <taxon>Acutalibacter</taxon>
    </lineage>
</organism>
<keyword evidence="11 14" id="KW-0255">Endonuclease</keyword>
<keyword evidence="8 14" id="KW-0963">Cytoplasm</keyword>
<dbReference type="CDD" id="cd07182">
    <property type="entry name" value="RNase_HII_bacteria_HII_like"/>
    <property type="match status" value="1"/>
</dbReference>
<dbReference type="InterPro" id="IPR001352">
    <property type="entry name" value="RNase_HII/HIII"/>
</dbReference>
<dbReference type="GO" id="GO:0005737">
    <property type="term" value="C:cytoplasm"/>
    <property type="evidence" value="ECO:0007669"/>
    <property type="project" value="UniProtKB-SubCell"/>
</dbReference>
<sequence>METNLDWFFYEREAREKGFSAVCGIDEAGRGPLAGPVCAAAVILPLGCEIPGLNDSKKLTEKKREALFDVIREKALAYGIGWGTVEEIDRVNILQATFLAMGRAVEALGVPADYALIDGNRMPPLPIPGETIVKGDAKSASVAAASILAKVSRDRVLRQLDQEHPEYGFGKHKGYGTKAHYQAIKAYGLLPEHRRSFLKNLEEK</sequence>
<evidence type="ECO:0000256" key="12">
    <source>
        <dbReference type="ARBA" id="ARBA00022801"/>
    </source>
</evidence>
<dbReference type="SUPFAM" id="SSF53098">
    <property type="entry name" value="Ribonuclease H-like"/>
    <property type="match status" value="1"/>
</dbReference>
<proteinExistence type="inferred from homology"/>
<dbReference type="AlphaFoldDB" id="A0A9D1YEN3"/>
<dbReference type="InterPro" id="IPR012337">
    <property type="entry name" value="RNaseH-like_sf"/>
</dbReference>
<keyword evidence="10 14" id="KW-0479">Metal-binding</keyword>
<dbReference type="EMBL" id="DXDU01000145">
    <property type="protein sequence ID" value="HIY27292.1"/>
    <property type="molecule type" value="Genomic_DNA"/>
</dbReference>
<evidence type="ECO:0000256" key="8">
    <source>
        <dbReference type="ARBA" id="ARBA00022490"/>
    </source>
</evidence>
<evidence type="ECO:0000256" key="9">
    <source>
        <dbReference type="ARBA" id="ARBA00022722"/>
    </source>
</evidence>
<dbReference type="NCBIfam" id="NF000596">
    <property type="entry name" value="PRK00015.1-4"/>
    <property type="match status" value="1"/>
</dbReference>
<evidence type="ECO:0000256" key="10">
    <source>
        <dbReference type="ARBA" id="ARBA00022723"/>
    </source>
</evidence>
<reference evidence="18" key="2">
    <citation type="submission" date="2021-04" db="EMBL/GenBank/DDBJ databases">
        <authorList>
            <person name="Gilroy R."/>
        </authorList>
    </citation>
    <scope>NUCLEOTIDE SEQUENCE</scope>
    <source>
        <strain evidence="18">1282</strain>
    </source>
</reference>
<keyword evidence="13 14" id="KW-0464">Manganese</keyword>
<dbReference type="GO" id="GO:0043137">
    <property type="term" value="P:DNA replication, removal of RNA primer"/>
    <property type="evidence" value="ECO:0007669"/>
    <property type="project" value="TreeGrafter"/>
</dbReference>
<evidence type="ECO:0000256" key="11">
    <source>
        <dbReference type="ARBA" id="ARBA00022759"/>
    </source>
</evidence>
<comment type="similarity">
    <text evidence="5 14 16">Belongs to the RNase HII family.</text>
</comment>
<evidence type="ECO:0000256" key="13">
    <source>
        <dbReference type="ARBA" id="ARBA00023211"/>
    </source>
</evidence>
<dbReference type="GO" id="GO:0030145">
    <property type="term" value="F:manganese ion binding"/>
    <property type="evidence" value="ECO:0007669"/>
    <property type="project" value="UniProtKB-UniRule"/>
</dbReference>
<feature type="domain" description="RNase H type-2" evidence="17">
    <location>
        <begin position="20"/>
        <end position="204"/>
    </location>
</feature>
<evidence type="ECO:0000256" key="1">
    <source>
        <dbReference type="ARBA" id="ARBA00000077"/>
    </source>
</evidence>
<name>A0A9D1YEN3_9FIRM</name>
<dbReference type="GO" id="GO:0004523">
    <property type="term" value="F:RNA-DNA hybrid ribonuclease activity"/>
    <property type="evidence" value="ECO:0007669"/>
    <property type="project" value="UniProtKB-UniRule"/>
</dbReference>